<name>A0ACB9N846_9MYRT</name>
<keyword evidence="2" id="KW-1185">Reference proteome</keyword>
<accession>A0ACB9N846</accession>
<evidence type="ECO:0000313" key="2">
    <source>
        <dbReference type="Proteomes" id="UP001057402"/>
    </source>
</evidence>
<sequence length="181" mass="19267">MADKVYPSRTAANGAGPGTGTGPPPFPATKSQLYPNNRSAYRPGPRRYRSRGCCRVFCCCLFFTLLVLILALGAATAVIYFLYHPHRPSFSVTSLKLSTFNISSSASTLTSRFDINITAGTRTRRSPTTTTQRRSQSTRGAASTSGTGASPALSMGQRTPPCCRHPSPATGSSWTASPSPR</sequence>
<evidence type="ECO:0000313" key="1">
    <source>
        <dbReference type="EMBL" id="KAI4331276.1"/>
    </source>
</evidence>
<reference evidence="2" key="1">
    <citation type="journal article" date="2023" name="Front. Plant Sci.">
        <title>Chromosomal-level genome assembly of Melastoma candidum provides insights into trichome evolution.</title>
        <authorList>
            <person name="Zhong Y."/>
            <person name="Wu W."/>
            <person name="Sun C."/>
            <person name="Zou P."/>
            <person name="Liu Y."/>
            <person name="Dai S."/>
            <person name="Zhou R."/>
        </authorList>
    </citation>
    <scope>NUCLEOTIDE SEQUENCE [LARGE SCALE GENOMIC DNA]</scope>
</reference>
<proteinExistence type="predicted"/>
<dbReference type="EMBL" id="CM042887">
    <property type="protein sequence ID" value="KAI4331276.1"/>
    <property type="molecule type" value="Genomic_DNA"/>
</dbReference>
<protein>
    <submittedName>
        <fullName evidence="1">Uncharacterized protein</fullName>
    </submittedName>
</protein>
<organism evidence="1 2">
    <name type="scientific">Melastoma candidum</name>
    <dbReference type="NCBI Taxonomy" id="119954"/>
    <lineage>
        <taxon>Eukaryota</taxon>
        <taxon>Viridiplantae</taxon>
        <taxon>Streptophyta</taxon>
        <taxon>Embryophyta</taxon>
        <taxon>Tracheophyta</taxon>
        <taxon>Spermatophyta</taxon>
        <taxon>Magnoliopsida</taxon>
        <taxon>eudicotyledons</taxon>
        <taxon>Gunneridae</taxon>
        <taxon>Pentapetalae</taxon>
        <taxon>rosids</taxon>
        <taxon>malvids</taxon>
        <taxon>Myrtales</taxon>
        <taxon>Melastomataceae</taxon>
        <taxon>Melastomatoideae</taxon>
        <taxon>Melastomateae</taxon>
        <taxon>Melastoma</taxon>
    </lineage>
</organism>
<dbReference type="Proteomes" id="UP001057402">
    <property type="component" value="Chromosome 8"/>
</dbReference>
<comment type="caution">
    <text evidence="1">The sequence shown here is derived from an EMBL/GenBank/DDBJ whole genome shotgun (WGS) entry which is preliminary data.</text>
</comment>
<gene>
    <name evidence="1" type="ORF">MLD38_029476</name>
</gene>